<keyword evidence="1" id="KW-0472">Membrane</keyword>
<protein>
    <submittedName>
        <fullName evidence="2">Uncharacterized protein</fullName>
    </submittedName>
</protein>
<evidence type="ECO:0000256" key="1">
    <source>
        <dbReference type="SAM" id="Phobius"/>
    </source>
</evidence>
<reference evidence="2" key="1">
    <citation type="submission" date="2014-12" db="EMBL/GenBank/DDBJ databases">
        <title>Insight into the proteome of Arion vulgaris.</title>
        <authorList>
            <person name="Aradska J."/>
            <person name="Bulat T."/>
            <person name="Smidak R."/>
            <person name="Sarate P."/>
            <person name="Gangsoo J."/>
            <person name="Sialana F."/>
            <person name="Bilban M."/>
            <person name="Lubec G."/>
        </authorList>
    </citation>
    <scope>NUCLEOTIDE SEQUENCE</scope>
    <source>
        <tissue evidence="2">Skin</tissue>
    </source>
</reference>
<dbReference type="AlphaFoldDB" id="A0A0B6Y2D6"/>
<feature type="transmembrane region" description="Helical" evidence="1">
    <location>
        <begin position="38"/>
        <end position="62"/>
    </location>
</feature>
<name>A0A0B6Y2D6_9EUPU</name>
<proteinExistence type="predicted"/>
<accession>A0A0B6Y2D6</accession>
<feature type="non-terminal residue" evidence="2">
    <location>
        <position position="77"/>
    </location>
</feature>
<keyword evidence="1" id="KW-1133">Transmembrane helix</keyword>
<sequence>MAYSTTQIIQLTIFCRPNATWLQCSVIVLPLLPDYSEVSLSFVLLLLPGYSAMSLSYVIPLLPGYSSMSLSSVIPLL</sequence>
<organism evidence="2">
    <name type="scientific">Arion vulgaris</name>
    <dbReference type="NCBI Taxonomy" id="1028688"/>
    <lineage>
        <taxon>Eukaryota</taxon>
        <taxon>Metazoa</taxon>
        <taxon>Spiralia</taxon>
        <taxon>Lophotrochozoa</taxon>
        <taxon>Mollusca</taxon>
        <taxon>Gastropoda</taxon>
        <taxon>Heterobranchia</taxon>
        <taxon>Euthyneura</taxon>
        <taxon>Panpulmonata</taxon>
        <taxon>Eupulmonata</taxon>
        <taxon>Stylommatophora</taxon>
        <taxon>Helicina</taxon>
        <taxon>Arionoidea</taxon>
        <taxon>Arionidae</taxon>
        <taxon>Arion</taxon>
    </lineage>
</organism>
<evidence type="ECO:0000313" key="2">
    <source>
        <dbReference type="EMBL" id="CEK49981.1"/>
    </source>
</evidence>
<gene>
    <name evidence="2" type="primary">ORF9496</name>
</gene>
<keyword evidence="1" id="KW-0812">Transmembrane</keyword>
<dbReference type="EMBL" id="HACG01003116">
    <property type="protein sequence ID" value="CEK49981.1"/>
    <property type="molecule type" value="Transcribed_RNA"/>
</dbReference>